<evidence type="ECO:0000256" key="1">
    <source>
        <dbReference type="SAM" id="MobiDB-lite"/>
    </source>
</evidence>
<dbReference type="AlphaFoldDB" id="A0A9W4DZG6"/>
<name>A0A9W4DZG6_9ACTN</name>
<keyword evidence="3" id="KW-1185">Reference proteome</keyword>
<dbReference type="Proteomes" id="UP001152519">
    <property type="component" value="Unassembled WGS sequence"/>
</dbReference>
<sequence>MAPRRTGAGRAGACPHRLLRRRRHQELTARPRTTPHQLTDGPTRTTAAHHTPRRREETGGRC</sequence>
<reference evidence="2" key="1">
    <citation type="submission" date="2021-05" db="EMBL/GenBank/DDBJ databases">
        <authorList>
            <person name="Arsene-Ploetze F."/>
        </authorList>
    </citation>
    <scope>NUCLEOTIDE SEQUENCE</scope>
    <source>
        <strain evidence="2">DSM 42138</strain>
    </source>
</reference>
<protein>
    <submittedName>
        <fullName evidence="2">Uncharacterized protein</fullName>
    </submittedName>
</protein>
<gene>
    <name evidence="2" type="ORF">SCOCK_40237</name>
</gene>
<accession>A0A9W4DZG6</accession>
<organism evidence="2 3">
    <name type="scientific">Actinacidiphila cocklensis</name>
    <dbReference type="NCBI Taxonomy" id="887465"/>
    <lineage>
        <taxon>Bacteria</taxon>
        <taxon>Bacillati</taxon>
        <taxon>Actinomycetota</taxon>
        <taxon>Actinomycetes</taxon>
        <taxon>Kitasatosporales</taxon>
        <taxon>Streptomycetaceae</taxon>
        <taxon>Actinacidiphila</taxon>
    </lineage>
</organism>
<evidence type="ECO:0000313" key="2">
    <source>
        <dbReference type="EMBL" id="CAG6396317.1"/>
    </source>
</evidence>
<evidence type="ECO:0000313" key="3">
    <source>
        <dbReference type="Proteomes" id="UP001152519"/>
    </source>
</evidence>
<feature type="region of interest" description="Disordered" evidence="1">
    <location>
        <begin position="1"/>
        <end position="62"/>
    </location>
</feature>
<proteinExistence type="predicted"/>
<feature type="compositionally biased region" description="Low complexity" evidence="1">
    <location>
        <begin position="1"/>
        <end position="13"/>
    </location>
</feature>
<comment type="caution">
    <text evidence="2">The sequence shown here is derived from an EMBL/GenBank/DDBJ whole genome shotgun (WGS) entry which is preliminary data.</text>
</comment>
<dbReference type="EMBL" id="CAJSLV010000070">
    <property type="protein sequence ID" value="CAG6396317.1"/>
    <property type="molecule type" value="Genomic_DNA"/>
</dbReference>